<proteinExistence type="predicted"/>
<protein>
    <submittedName>
        <fullName evidence="1">Uncharacterized protein</fullName>
    </submittedName>
</protein>
<reference evidence="1" key="1">
    <citation type="submission" date="2014-11" db="EMBL/GenBank/DDBJ databases">
        <authorList>
            <person name="Amaro Gonzalez C."/>
        </authorList>
    </citation>
    <scope>NUCLEOTIDE SEQUENCE</scope>
</reference>
<dbReference type="AlphaFoldDB" id="A0A0E9RTG9"/>
<dbReference type="EMBL" id="GBXM01076146">
    <property type="protein sequence ID" value="JAH32431.1"/>
    <property type="molecule type" value="Transcribed_RNA"/>
</dbReference>
<name>A0A0E9RTG9_ANGAN</name>
<organism evidence="1">
    <name type="scientific">Anguilla anguilla</name>
    <name type="common">European freshwater eel</name>
    <name type="synonym">Muraena anguilla</name>
    <dbReference type="NCBI Taxonomy" id="7936"/>
    <lineage>
        <taxon>Eukaryota</taxon>
        <taxon>Metazoa</taxon>
        <taxon>Chordata</taxon>
        <taxon>Craniata</taxon>
        <taxon>Vertebrata</taxon>
        <taxon>Euteleostomi</taxon>
        <taxon>Actinopterygii</taxon>
        <taxon>Neopterygii</taxon>
        <taxon>Teleostei</taxon>
        <taxon>Anguilliformes</taxon>
        <taxon>Anguillidae</taxon>
        <taxon>Anguilla</taxon>
    </lineage>
</organism>
<accession>A0A0E9RTG9</accession>
<evidence type="ECO:0000313" key="1">
    <source>
        <dbReference type="EMBL" id="JAH32431.1"/>
    </source>
</evidence>
<sequence length="27" mass="3155">MKCIIHIKESNTLHKDKYSRITIVLLG</sequence>
<reference evidence="1" key="2">
    <citation type="journal article" date="2015" name="Fish Shellfish Immunol.">
        <title>Early steps in the European eel (Anguilla anguilla)-Vibrio vulnificus interaction in the gills: Role of the RtxA13 toxin.</title>
        <authorList>
            <person name="Callol A."/>
            <person name="Pajuelo D."/>
            <person name="Ebbesson L."/>
            <person name="Teles M."/>
            <person name="MacKenzie S."/>
            <person name="Amaro C."/>
        </authorList>
    </citation>
    <scope>NUCLEOTIDE SEQUENCE</scope>
</reference>